<feature type="region of interest" description="Disordered" evidence="1">
    <location>
        <begin position="103"/>
        <end position="167"/>
    </location>
</feature>
<keyword evidence="3" id="KW-1185">Reference proteome</keyword>
<evidence type="ECO:0000313" key="3">
    <source>
        <dbReference type="Proteomes" id="UP001652625"/>
    </source>
</evidence>
<evidence type="ECO:0000313" key="4">
    <source>
        <dbReference type="RefSeq" id="XP_065662782.1"/>
    </source>
</evidence>
<dbReference type="Pfam" id="PF16064">
    <property type="entry name" value="DUF4806"/>
    <property type="match status" value="1"/>
</dbReference>
<dbReference type="RefSeq" id="XP_065662782.1">
    <property type="nucleotide sequence ID" value="XM_065806710.1"/>
</dbReference>
<gene>
    <name evidence="4" type="primary">LOC136085407</name>
</gene>
<sequence>MYYLVEFEDGVAVVPDCWLLQESATCYWPQGIGATQWSKMKKLPIPNHKDWPLYPYIKILKIGDHEKMKKAEAKSLHYTDFSPSCSEIKNGLKRKKLQTQWSPDIAIEKKKKKENSKIKNKQNSPINLSENSNYDSSDSEHLVPLLPPPPCRQSTSTTYTDRIDKPSLASPSTNIASSILPDLVKQAVADAVRPYFQSVFKQLEEIKLQLRVQCQKQVSLGHNTSGNLPENFIFPLKEIDELLELNRIFLENTECRSNAVIFLSLIGGSGLDDCLRKVAKKILTAKLSMLYNLTGRKGKLEFGCLMGVKNVIYDAVRKSYPTSTASQLDKILSKWLSGSIDRDGLKKARGNSSKSQ</sequence>
<dbReference type="Proteomes" id="UP001652625">
    <property type="component" value="Chromosome 09"/>
</dbReference>
<name>A0ABM4CLW2_HYDVU</name>
<evidence type="ECO:0000259" key="2">
    <source>
        <dbReference type="Pfam" id="PF16064"/>
    </source>
</evidence>
<feature type="domain" description="DUF4806" evidence="2">
    <location>
        <begin position="230"/>
        <end position="299"/>
    </location>
</feature>
<dbReference type="PANTHER" id="PTHR34153">
    <property type="entry name" value="SI:CH211-262H13.3-RELATED-RELATED"/>
    <property type="match status" value="1"/>
</dbReference>
<organism evidence="3 4">
    <name type="scientific">Hydra vulgaris</name>
    <name type="common">Hydra</name>
    <name type="synonym">Hydra attenuata</name>
    <dbReference type="NCBI Taxonomy" id="6087"/>
    <lineage>
        <taxon>Eukaryota</taxon>
        <taxon>Metazoa</taxon>
        <taxon>Cnidaria</taxon>
        <taxon>Hydrozoa</taxon>
        <taxon>Hydroidolina</taxon>
        <taxon>Anthoathecata</taxon>
        <taxon>Aplanulata</taxon>
        <taxon>Hydridae</taxon>
        <taxon>Hydra</taxon>
    </lineage>
</organism>
<accession>A0ABM4CLW2</accession>
<dbReference type="GeneID" id="136085407"/>
<proteinExistence type="predicted"/>
<dbReference type="InterPro" id="IPR032071">
    <property type="entry name" value="DUF4806"/>
</dbReference>
<evidence type="ECO:0000256" key="1">
    <source>
        <dbReference type="SAM" id="MobiDB-lite"/>
    </source>
</evidence>
<feature type="compositionally biased region" description="Basic residues" evidence="1">
    <location>
        <begin position="109"/>
        <end position="120"/>
    </location>
</feature>
<reference evidence="4" key="1">
    <citation type="submission" date="2025-08" db="UniProtKB">
        <authorList>
            <consortium name="RefSeq"/>
        </authorList>
    </citation>
    <scope>IDENTIFICATION</scope>
</reference>
<dbReference type="PANTHER" id="PTHR34153:SF2">
    <property type="entry name" value="SI:CH211-262H13.3-RELATED"/>
    <property type="match status" value="1"/>
</dbReference>
<protein>
    <submittedName>
        <fullName evidence="4">Uncharacterized protein LOC136085407</fullName>
    </submittedName>
</protein>